<gene>
    <name evidence="2" type="ORF">AC812_09105</name>
</gene>
<dbReference type="STRING" id="360411.AC812_09105"/>
<dbReference type="InterPro" id="IPR050229">
    <property type="entry name" value="GlpE_sulfurtransferase"/>
</dbReference>
<dbReference type="InterPro" id="IPR001763">
    <property type="entry name" value="Rhodanese-like_dom"/>
</dbReference>
<dbReference type="PATRIC" id="fig|360411.5.peg.2983"/>
<proteinExistence type="predicted"/>
<dbReference type="Pfam" id="PF00581">
    <property type="entry name" value="Rhodanese"/>
    <property type="match status" value="1"/>
</dbReference>
<feature type="domain" description="Rhodanese" evidence="1">
    <location>
        <begin position="10"/>
        <end position="98"/>
    </location>
</feature>
<dbReference type="CDD" id="cd00158">
    <property type="entry name" value="RHOD"/>
    <property type="match status" value="1"/>
</dbReference>
<dbReference type="Proteomes" id="UP000050514">
    <property type="component" value="Unassembled WGS sequence"/>
</dbReference>
<dbReference type="SMART" id="SM00450">
    <property type="entry name" value="RHOD"/>
    <property type="match status" value="1"/>
</dbReference>
<reference evidence="2 3" key="1">
    <citation type="submission" date="2015-07" db="EMBL/GenBank/DDBJ databases">
        <title>Draft genome of Bellilinea caldifistulae DSM 17877.</title>
        <authorList>
            <person name="Hemp J."/>
            <person name="Ward L.M."/>
            <person name="Pace L.A."/>
            <person name="Fischer W.W."/>
        </authorList>
    </citation>
    <scope>NUCLEOTIDE SEQUENCE [LARGE SCALE GENOMIC DNA]</scope>
    <source>
        <strain evidence="2 3">GOMI-1</strain>
    </source>
</reference>
<sequence length="100" mass="10920">MSVSQAAQLRDQGAWVLDVRQPEEWNELHVPGATLIPLDQLPQRISEVPKDKEIVVICRSGNRSQAGRDILLQAGYEKVTSVSGGIIAWRNAGYPTVSGP</sequence>
<dbReference type="SUPFAM" id="SSF52821">
    <property type="entry name" value="Rhodanese/Cell cycle control phosphatase"/>
    <property type="match status" value="1"/>
</dbReference>
<dbReference type="FunFam" id="3.40.250.10:FF:000049">
    <property type="entry name" value="Phage shock protein E"/>
    <property type="match status" value="1"/>
</dbReference>
<protein>
    <recommendedName>
        <fullName evidence="1">Rhodanese domain-containing protein</fullName>
    </recommendedName>
</protein>
<keyword evidence="3" id="KW-1185">Reference proteome</keyword>
<dbReference type="EMBL" id="LGHJ01000014">
    <property type="protein sequence ID" value="KPL75485.1"/>
    <property type="molecule type" value="Genomic_DNA"/>
</dbReference>
<dbReference type="InterPro" id="IPR036873">
    <property type="entry name" value="Rhodanese-like_dom_sf"/>
</dbReference>
<dbReference type="Gene3D" id="3.40.250.10">
    <property type="entry name" value="Rhodanese-like domain"/>
    <property type="match status" value="1"/>
</dbReference>
<organism evidence="2 3">
    <name type="scientific">Bellilinea caldifistulae</name>
    <dbReference type="NCBI Taxonomy" id="360411"/>
    <lineage>
        <taxon>Bacteria</taxon>
        <taxon>Bacillati</taxon>
        <taxon>Chloroflexota</taxon>
        <taxon>Anaerolineae</taxon>
        <taxon>Anaerolineales</taxon>
        <taxon>Anaerolineaceae</taxon>
        <taxon>Bellilinea</taxon>
    </lineage>
</organism>
<dbReference type="PROSITE" id="PS50206">
    <property type="entry name" value="RHODANESE_3"/>
    <property type="match status" value="1"/>
</dbReference>
<evidence type="ECO:0000313" key="3">
    <source>
        <dbReference type="Proteomes" id="UP000050514"/>
    </source>
</evidence>
<dbReference type="PANTHER" id="PTHR43031">
    <property type="entry name" value="FAD-DEPENDENT OXIDOREDUCTASE"/>
    <property type="match status" value="1"/>
</dbReference>
<accession>A0A0P6XSA9</accession>
<evidence type="ECO:0000313" key="2">
    <source>
        <dbReference type="EMBL" id="KPL75485.1"/>
    </source>
</evidence>
<dbReference type="PANTHER" id="PTHR43031:SF1">
    <property type="entry name" value="PYRIDINE NUCLEOTIDE-DISULPHIDE OXIDOREDUCTASE"/>
    <property type="match status" value="1"/>
</dbReference>
<comment type="caution">
    <text evidence="2">The sequence shown here is derived from an EMBL/GenBank/DDBJ whole genome shotgun (WGS) entry which is preliminary data.</text>
</comment>
<dbReference type="AlphaFoldDB" id="A0A0P6XSA9"/>
<name>A0A0P6XSA9_9CHLR</name>
<evidence type="ECO:0000259" key="1">
    <source>
        <dbReference type="PROSITE" id="PS50206"/>
    </source>
</evidence>